<feature type="transmembrane region" description="Helical" evidence="4">
    <location>
        <begin position="1235"/>
        <end position="1260"/>
    </location>
</feature>
<feature type="transmembrane region" description="Helical" evidence="4">
    <location>
        <begin position="1076"/>
        <end position="1096"/>
    </location>
</feature>
<feature type="transmembrane region" description="Helical" evidence="4">
    <location>
        <begin position="1154"/>
        <end position="1179"/>
    </location>
</feature>
<feature type="transmembrane region" description="Helical" evidence="4">
    <location>
        <begin position="962"/>
        <end position="981"/>
    </location>
</feature>
<dbReference type="InParanoid" id="A0A078B7H0"/>
<keyword evidence="6" id="KW-1185">Reference proteome</keyword>
<dbReference type="NCBIfam" id="TIGR02232">
    <property type="entry name" value="myxo_disulf_rpt"/>
    <property type="match status" value="1"/>
</dbReference>
<keyword evidence="4" id="KW-0472">Membrane</keyword>
<evidence type="ECO:0000256" key="2">
    <source>
        <dbReference type="ARBA" id="ARBA00022737"/>
    </source>
</evidence>
<evidence type="ECO:0000313" key="6">
    <source>
        <dbReference type="Proteomes" id="UP000039865"/>
    </source>
</evidence>
<dbReference type="InterPro" id="IPR013320">
    <property type="entry name" value="ConA-like_dom_sf"/>
</dbReference>
<feature type="transmembrane region" description="Helical" evidence="4">
    <location>
        <begin position="1200"/>
        <end position="1229"/>
    </location>
</feature>
<name>A0A078B7H0_STYLE</name>
<evidence type="ECO:0000256" key="3">
    <source>
        <dbReference type="ARBA" id="ARBA00023157"/>
    </source>
</evidence>
<dbReference type="CDD" id="cd00064">
    <property type="entry name" value="FU"/>
    <property type="match status" value="1"/>
</dbReference>
<keyword evidence="3" id="KW-1015">Disulfide bond</keyword>
<dbReference type="Gene3D" id="2.60.120.200">
    <property type="match status" value="1"/>
</dbReference>
<dbReference type="SUPFAM" id="SSF49899">
    <property type="entry name" value="Concanavalin A-like lectins/glucanases"/>
    <property type="match status" value="1"/>
</dbReference>
<proteinExistence type="predicted"/>
<keyword evidence="1" id="KW-0732">Signal</keyword>
<keyword evidence="4" id="KW-1133">Transmembrane helix</keyword>
<dbReference type="Proteomes" id="UP000039865">
    <property type="component" value="Unassembled WGS sequence"/>
</dbReference>
<dbReference type="EMBL" id="CCKQ01018399">
    <property type="protein sequence ID" value="CDW90359.1"/>
    <property type="molecule type" value="Genomic_DNA"/>
</dbReference>
<feature type="transmembrane region" description="Helical" evidence="4">
    <location>
        <begin position="1116"/>
        <end position="1134"/>
    </location>
</feature>
<feature type="transmembrane region" description="Helical" evidence="4">
    <location>
        <begin position="988"/>
        <end position="1006"/>
    </location>
</feature>
<gene>
    <name evidence="5" type="primary">Contig19094.g20248</name>
    <name evidence="5" type="ORF">STYLEM_19501</name>
</gene>
<dbReference type="InterPro" id="IPR011936">
    <property type="entry name" value="Myxo_disulph_rpt"/>
</dbReference>
<organism evidence="5 6">
    <name type="scientific">Stylonychia lemnae</name>
    <name type="common">Ciliate</name>
    <dbReference type="NCBI Taxonomy" id="5949"/>
    <lineage>
        <taxon>Eukaryota</taxon>
        <taxon>Sar</taxon>
        <taxon>Alveolata</taxon>
        <taxon>Ciliophora</taxon>
        <taxon>Intramacronucleata</taxon>
        <taxon>Spirotrichea</taxon>
        <taxon>Stichotrichia</taxon>
        <taxon>Sporadotrichida</taxon>
        <taxon>Oxytrichidae</taxon>
        <taxon>Stylonychinae</taxon>
        <taxon>Stylonychia</taxon>
    </lineage>
</organism>
<keyword evidence="4" id="KW-0812">Transmembrane</keyword>
<evidence type="ECO:0000256" key="1">
    <source>
        <dbReference type="ARBA" id="ARBA00022729"/>
    </source>
</evidence>
<evidence type="ECO:0000313" key="5">
    <source>
        <dbReference type="EMBL" id="CDW90359.1"/>
    </source>
</evidence>
<evidence type="ECO:0000256" key="4">
    <source>
        <dbReference type="SAM" id="Phobius"/>
    </source>
</evidence>
<sequence>MVGIDTGYISGIAYRFSFFIINTKQNSFPLKFPGFKYDFTTYDGTNNRIVNSNSIGTWDLQYSNSYADTSQDRFQVYVDPNFGMQYAGQRSFHDHTGTQFINHPDFFYHMWFYTCSTDSFVLFTIQERDGPSDVTDSDFNFLSIGVQGDGYIYIEMRLVDNEVVVALKEKTTTLQVRAGWNYIAIDVSHIYEFSYVNMYHRSEYTTASPYYSKYYTFFRGFYSESEDDEVSKDVVVVFGCKDYITYDTAIPDESVYGLCMRGWIQYAELWTSSSSVWTSSTARETAITGYIDCTGTHRFCNNRFGTVKYLDNTFAITATQMLIFDSSTATLASNIVKSPASSYYTCNIDLSTDTKTYKPFYQPSIGRITTNETNYFKCTLSRVTATSWISFFPAMFTMEAWFRLDPIDLRPDGYISQVFALYDNTAKDYRLGFGISNTFLRIYIDDTIHDLHYLFNETTDYWHYVAVSYTRLFERETRIQVFLDNISVLTTRIFDWYIFQPDQTHEIHIANNFPGIVRKTKMNARPYCLNDKSLWINVDSTKCVKKGATGCTFCDTDETGVTAGTYNCFYNCYDFGYYISGTSCTECHDGCRYCKSAATSSDCYLCNQTSLFHKDYTKTATTDVATIKNADRITCICSLGTITMGGGDLCMKCDERCAVCTDILNLNCDMCADGAYKVYKGKCEYKCPENYEKDDENRICNYDKTKLLKPELPQDPQGCIDGYYWDWAKMNCTQCYSLCRTCEFKSPLCTSCPIGRYLTTEQNCEKCESFWNNAMMVGTNGMCVETCGDGYRFSLTGCDDGNTKDGDGCSSQCIPEDGYQCFGGDPNKKDTCLYIPTELVGAYVNEFNDVILNFSRPINLTSGTLTIKDLRLFIRDSTGNFKDIDYKVKLFNLPSNYLYLYTIFKDDVIGGAYYDQIMRIEYQNTKTIIDINKKEVKKSTYARVWLYTYKFFPEIERSDAELYGKLSLGFVFSAIAFWMTIAEFTKKSVLPAVFVLLAFQQIFYIGCQDLYLDQKTSYFFSFFRIFRLEHTKLQNYFIQNNWIEVSYYFKRIFNNNFYFLGEVEMLGFLLNNSIKIYSLYIYFFFMPLVLIIDFIFTQCISQKRLLWFNKYIAKQYFFSGPLLMTFIFCYPMSVTTFLEIRTMTTKNEYQMYSLVVSFFIAFMLFLVWLCSWLVVVLHYKYRGHSLLIDKYSFLYKNVKNYSFLLQICIPFLITRRLASSIILAVLVKYTLGPLVIQAFLCAAVNTYKFIYLQVIVYLLVFRSFKQTITNAIVIGTELLIGILNFECLLFSDYGSDKSMIGEINTLNF</sequence>
<dbReference type="OrthoDB" id="27819at2759"/>
<dbReference type="SUPFAM" id="SSF57184">
    <property type="entry name" value="Growth factor receptor domain"/>
    <property type="match status" value="2"/>
</dbReference>
<dbReference type="OMA" id="HEIHIAN"/>
<reference evidence="5 6" key="1">
    <citation type="submission" date="2014-06" db="EMBL/GenBank/DDBJ databases">
        <authorList>
            <person name="Swart Estienne"/>
        </authorList>
    </citation>
    <scope>NUCLEOTIDE SEQUENCE [LARGE SCALE GENOMIC DNA]</scope>
    <source>
        <strain evidence="5 6">130c</strain>
    </source>
</reference>
<keyword evidence="2" id="KW-0677">Repeat</keyword>
<accession>A0A078B7H0</accession>
<dbReference type="InterPro" id="IPR009030">
    <property type="entry name" value="Growth_fac_rcpt_cys_sf"/>
</dbReference>
<feature type="transmembrane region" description="Helical" evidence="4">
    <location>
        <begin position="1272"/>
        <end position="1291"/>
    </location>
</feature>
<protein>
    <submittedName>
        <fullName evidence="5">Uncharacterized protein</fullName>
    </submittedName>
</protein>
<dbReference type="Gene3D" id="2.10.220.10">
    <property type="entry name" value="Hormone Receptor, Insulin-like Growth Factor Receptor 1, Chain A, domain 2"/>
    <property type="match status" value="1"/>
</dbReference>
<dbReference type="InterPro" id="IPR006212">
    <property type="entry name" value="Furin_repeat"/>
</dbReference>